<sequence>MELSVRPSELLALVRQVSAKTSEDYRTGRRANPNHCMIHPSGWVLLTLQELHVERAVSLAVYRKVCKLGFQARYESDEEFAVLVRMFPALAFLQPAEVPDAFEDLVALFPPEAMPLPL</sequence>
<gene>
    <name evidence="1" type="ORF">HPB47_000001</name>
</gene>
<dbReference type="EMBL" id="JABSTQ010010000">
    <property type="protein sequence ID" value="KAG0424253.1"/>
    <property type="molecule type" value="Genomic_DNA"/>
</dbReference>
<evidence type="ECO:0000313" key="2">
    <source>
        <dbReference type="Proteomes" id="UP000805193"/>
    </source>
</evidence>
<keyword evidence="2" id="KW-1185">Reference proteome</keyword>
<protein>
    <submittedName>
        <fullName evidence="1">Uncharacterized protein</fullName>
    </submittedName>
</protein>
<comment type="caution">
    <text evidence="1">The sequence shown here is derived from an EMBL/GenBank/DDBJ whole genome shotgun (WGS) entry which is preliminary data.</text>
</comment>
<organism evidence="1 2">
    <name type="scientific">Ixodes persulcatus</name>
    <name type="common">Taiga tick</name>
    <dbReference type="NCBI Taxonomy" id="34615"/>
    <lineage>
        <taxon>Eukaryota</taxon>
        <taxon>Metazoa</taxon>
        <taxon>Ecdysozoa</taxon>
        <taxon>Arthropoda</taxon>
        <taxon>Chelicerata</taxon>
        <taxon>Arachnida</taxon>
        <taxon>Acari</taxon>
        <taxon>Parasitiformes</taxon>
        <taxon>Ixodida</taxon>
        <taxon>Ixodoidea</taxon>
        <taxon>Ixodidae</taxon>
        <taxon>Ixodinae</taxon>
        <taxon>Ixodes</taxon>
    </lineage>
</organism>
<dbReference type="Proteomes" id="UP000805193">
    <property type="component" value="Unassembled WGS sequence"/>
</dbReference>
<name>A0AC60PUA6_IXOPE</name>
<accession>A0AC60PUA6</accession>
<reference evidence="1 2" key="1">
    <citation type="journal article" date="2020" name="Cell">
        <title>Large-Scale Comparative Analyses of Tick Genomes Elucidate Their Genetic Diversity and Vector Capacities.</title>
        <authorList>
            <consortium name="Tick Genome and Microbiome Consortium (TIGMIC)"/>
            <person name="Jia N."/>
            <person name="Wang J."/>
            <person name="Shi W."/>
            <person name="Du L."/>
            <person name="Sun Y."/>
            <person name="Zhan W."/>
            <person name="Jiang J.F."/>
            <person name="Wang Q."/>
            <person name="Zhang B."/>
            <person name="Ji P."/>
            <person name="Bell-Sakyi L."/>
            <person name="Cui X.M."/>
            <person name="Yuan T.T."/>
            <person name="Jiang B.G."/>
            <person name="Yang W.F."/>
            <person name="Lam T.T."/>
            <person name="Chang Q.C."/>
            <person name="Ding S.J."/>
            <person name="Wang X.J."/>
            <person name="Zhu J.G."/>
            <person name="Ruan X.D."/>
            <person name="Zhao L."/>
            <person name="Wei J.T."/>
            <person name="Ye R.Z."/>
            <person name="Que T.C."/>
            <person name="Du C.H."/>
            <person name="Zhou Y.H."/>
            <person name="Cheng J.X."/>
            <person name="Dai P.F."/>
            <person name="Guo W.B."/>
            <person name="Han X.H."/>
            <person name="Huang E.J."/>
            <person name="Li L.F."/>
            <person name="Wei W."/>
            <person name="Gao Y.C."/>
            <person name="Liu J.Z."/>
            <person name="Shao H.Z."/>
            <person name="Wang X."/>
            <person name="Wang C.C."/>
            <person name="Yang T.C."/>
            <person name="Huo Q.B."/>
            <person name="Li W."/>
            <person name="Chen H.Y."/>
            <person name="Chen S.E."/>
            <person name="Zhou L.G."/>
            <person name="Ni X.B."/>
            <person name="Tian J.H."/>
            <person name="Sheng Y."/>
            <person name="Liu T."/>
            <person name="Pan Y.S."/>
            <person name="Xia L.Y."/>
            <person name="Li J."/>
            <person name="Zhao F."/>
            <person name="Cao W.C."/>
        </authorList>
    </citation>
    <scope>NUCLEOTIDE SEQUENCE [LARGE SCALE GENOMIC DNA]</scope>
    <source>
        <strain evidence="1">Iper-2018</strain>
    </source>
</reference>
<evidence type="ECO:0000313" key="1">
    <source>
        <dbReference type="EMBL" id="KAG0424253.1"/>
    </source>
</evidence>
<proteinExistence type="predicted"/>